<keyword evidence="2" id="KW-0012">Acyltransferase</keyword>
<gene>
    <name evidence="4" type="ORF">LL038_12105</name>
</gene>
<reference evidence="4" key="1">
    <citation type="submission" date="2021-11" db="EMBL/GenBank/DDBJ databases">
        <title>Clostridia strains as spoilage organisms.</title>
        <authorList>
            <person name="Wambui J."/>
            <person name="Stevens M.J.A."/>
            <person name="Stephan R."/>
        </authorList>
    </citation>
    <scope>NUCLEOTIDE SEQUENCE</scope>
    <source>
        <strain evidence="4">CF009</strain>
    </source>
</reference>
<dbReference type="InterPro" id="IPR000182">
    <property type="entry name" value="GNAT_dom"/>
</dbReference>
<dbReference type="InterPro" id="IPR051016">
    <property type="entry name" value="Diverse_Substrate_AcTransf"/>
</dbReference>
<dbReference type="Proteomes" id="UP001164733">
    <property type="component" value="Chromosome"/>
</dbReference>
<dbReference type="RefSeq" id="WP_216120280.1">
    <property type="nucleotide sequence ID" value="NZ_CP086239.1"/>
</dbReference>
<evidence type="ECO:0000313" key="4">
    <source>
        <dbReference type="EMBL" id="WAG62925.1"/>
    </source>
</evidence>
<protein>
    <submittedName>
        <fullName evidence="4">GNAT family N-acetyltransferase</fullName>
    </submittedName>
</protein>
<evidence type="ECO:0000259" key="3">
    <source>
        <dbReference type="PROSITE" id="PS51186"/>
    </source>
</evidence>
<organism evidence="4 5">
    <name type="scientific">Clostridium estertheticum</name>
    <dbReference type="NCBI Taxonomy" id="238834"/>
    <lineage>
        <taxon>Bacteria</taxon>
        <taxon>Bacillati</taxon>
        <taxon>Bacillota</taxon>
        <taxon>Clostridia</taxon>
        <taxon>Eubacteriales</taxon>
        <taxon>Clostridiaceae</taxon>
        <taxon>Clostridium</taxon>
    </lineage>
</organism>
<dbReference type="Pfam" id="PF00583">
    <property type="entry name" value="Acetyltransf_1"/>
    <property type="match status" value="1"/>
</dbReference>
<dbReference type="AlphaFoldDB" id="A0AA47EMN2"/>
<evidence type="ECO:0000256" key="1">
    <source>
        <dbReference type="ARBA" id="ARBA00022679"/>
    </source>
</evidence>
<proteinExistence type="predicted"/>
<dbReference type="PANTHER" id="PTHR10545:SF42">
    <property type="entry name" value="ACETYLTRANSFERASE"/>
    <property type="match status" value="1"/>
</dbReference>
<sequence length="163" mass="18505">MESIVKGIEIRPANYNDEIAWKAMWADYNSFYGVIVPENITESTWARIINTSSSICALIAVDNSEIIGFANYVLHEYTWSEGLACLMDDLFVIPKKRGRGASKLMIQRLINIGLENNWTRVYWMTRIGNTTARSVYDKFCRADGFVRYTMPLDGITPTAGNSE</sequence>
<feature type="domain" description="N-acetyltransferase" evidence="3">
    <location>
        <begin position="8"/>
        <end position="163"/>
    </location>
</feature>
<name>A0AA47EMN2_9CLOT</name>
<dbReference type="GO" id="GO:0008080">
    <property type="term" value="F:N-acetyltransferase activity"/>
    <property type="evidence" value="ECO:0007669"/>
    <property type="project" value="TreeGrafter"/>
</dbReference>
<dbReference type="EMBL" id="CP086239">
    <property type="protein sequence ID" value="WAG62925.1"/>
    <property type="molecule type" value="Genomic_DNA"/>
</dbReference>
<keyword evidence="1" id="KW-0808">Transferase</keyword>
<dbReference type="CDD" id="cd04301">
    <property type="entry name" value="NAT_SF"/>
    <property type="match status" value="1"/>
</dbReference>
<evidence type="ECO:0000313" key="5">
    <source>
        <dbReference type="Proteomes" id="UP001164733"/>
    </source>
</evidence>
<dbReference type="PROSITE" id="PS51186">
    <property type="entry name" value="GNAT"/>
    <property type="match status" value="1"/>
</dbReference>
<accession>A0AA47EMN2</accession>
<dbReference type="PANTHER" id="PTHR10545">
    <property type="entry name" value="DIAMINE N-ACETYLTRANSFERASE"/>
    <property type="match status" value="1"/>
</dbReference>
<evidence type="ECO:0000256" key="2">
    <source>
        <dbReference type="ARBA" id="ARBA00023315"/>
    </source>
</evidence>